<accession>A0A699ZYC7</accession>
<organism evidence="1 2">
    <name type="scientific">Haematococcus lacustris</name>
    <name type="common">Green alga</name>
    <name type="synonym">Haematococcus pluvialis</name>
    <dbReference type="NCBI Taxonomy" id="44745"/>
    <lineage>
        <taxon>Eukaryota</taxon>
        <taxon>Viridiplantae</taxon>
        <taxon>Chlorophyta</taxon>
        <taxon>core chlorophytes</taxon>
        <taxon>Chlorophyceae</taxon>
        <taxon>CS clade</taxon>
        <taxon>Chlamydomonadales</taxon>
        <taxon>Haematococcaceae</taxon>
        <taxon>Haematococcus</taxon>
    </lineage>
</organism>
<protein>
    <submittedName>
        <fullName evidence="1">Uncharacterized protein</fullName>
    </submittedName>
</protein>
<evidence type="ECO:0000313" key="1">
    <source>
        <dbReference type="EMBL" id="GFH23724.1"/>
    </source>
</evidence>
<dbReference type="EMBL" id="BLLF01002345">
    <property type="protein sequence ID" value="GFH23724.1"/>
    <property type="molecule type" value="Genomic_DNA"/>
</dbReference>
<gene>
    <name evidence="1" type="ORF">HaLaN_21381</name>
</gene>
<dbReference type="Proteomes" id="UP000485058">
    <property type="component" value="Unassembled WGS sequence"/>
</dbReference>
<keyword evidence="2" id="KW-1185">Reference proteome</keyword>
<comment type="caution">
    <text evidence="1">The sequence shown here is derived from an EMBL/GenBank/DDBJ whole genome shotgun (WGS) entry which is preliminary data.</text>
</comment>
<evidence type="ECO:0000313" key="2">
    <source>
        <dbReference type="Proteomes" id="UP000485058"/>
    </source>
</evidence>
<dbReference type="AlphaFoldDB" id="A0A699ZYC7"/>
<proteinExistence type="predicted"/>
<reference evidence="1 2" key="1">
    <citation type="submission" date="2020-02" db="EMBL/GenBank/DDBJ databases">
        <title>Draft genome sequence of Haematococcus lacustris strain NIES-144.</title>
        <authorList>
            <person name="Morimoto D."/>
            <person name="Nakagawa S."/>
            <person name="Yoshida T."/>
            <person name="Sawayama S."/>
        </authorList>
    </citation>
    <scope>NUCLEOTIDE SEQUENCE [LARGE SCALE GENOMIC DNA]</scope>
    <source>
        <strain evidence="1 2">NIES-144</strain>
    </source>
</reference>
<sequence length="122" mass="12762">MVAQNVTFKRVCCSCGPRRDRPPRPTWPSSPCKQSWTVAAVKKVIMACQTDATEQYGCPGDSARPHKSLTLHDELVFISAVGSCCSSAAATSGWVSSPRATLALAACCCQGGQQDGGAGQGR</sequence>
<name>A0A699ZYC7_HAELA</name>